<reference evidence="3" key="2">
    <citation type="submission" date="2025-08" db="UniProtKB">
        <authorList>
            <consortium name="RefSeq"/>
        </authorList>
    </citation>
    <scope>IDENTIFICATION</scope>
    <source>
        <tissue evidence="3">Leaf</tissue>
    </source>
</reference>
<name>A0A1U7VR29_NICSY</name>
<evidence type="ECO:0000313" key="3">
    <source>
        <dbReference type="RefSeq" id="XP_009768863.1"/>
    </source>
</evidence>
<evidence type="ECO:0000256" key="1">
    <source>
        <dbReference type="SAM" id="MobiDB-lite"/>
    </source>
</evidence>
<feature type="region of interest" description="Disordered" evidence="1">
    <location>
        <begin position="1"/>
        <end position="24"/>
    </location>
</feature>
<proteinExistence type="predicted"/>
<dbReference type="AlphaFoldDB" id="A0A1U7VR29"/>
<feature type="compositionally biased region" description="Basic and acidic residues" evidence="1">
    <location>
        <begin position="1"/>
        <end position="12"/>
    </location>
</feature>
<accession>A0A1U7VR29</accession>
<dbReference type="RefSeq" id="XP_009768863.1">
    <property type="nucleotide sequence ID" value="XM_009770561.1"/>
</dbReference>
<dbReference type="Proteomes" id="UP000189701">
    <property type="component" value="Unplaced"/>
</dbReference>
<sequence>MPVEQEDTRVEHDGDDSGSDLDPEDLALIDSRTTQSEVRVEGGSRTIMIPVNHNMLKDNKDVVNVLGPFSYEAEHETLWGLRDRTLSKSIVGLALQTIILEIEGVWREKKRKDIYERLWTKYAEFCEKYKEAQKWLCEEGDAPALRDELMKKDEELLASIERFNALEGELKRKEEEL</sequence>
<reference evidence="2" key="1">
    <citation type="journal article" date="2013" name="Genome Biol.">
        <title>Reference genomes and transcriptomes of Nicotiana sylvestris and Nicotiana tomentosiformis.</title>
        <authorList>
            <person name="Sierro N."/>
            <person name="Battey J.N."/>
            <person name="Ouadi S."/>
            <person name="Bovet L."/>
            <person name="Goepfert S."/>
            <person name="Bakaher N."/>
            <person name="Peitsch M.C."/>
            <person name="Ivanov N.V."/>
        </authorList>
    </citation>
    <scope>NUCLEOTIDE SEQUENCE [LARGE SCALE GENOMIC DNA]</scope>
</reference>
<organism evidence="2 3">
    <name type="scientific">Nicotiana sylvestris</name>
    <name type="common">Wood tobacco</name>
    <name type="synonym">South American tobacco</name>
    <dbReference type="NCBI Taxonomy" id="4096"/>
    <lineage>
        <taxon>Eukaryota</taxon>
        <taxon>Viridiplantae</taxon>
        <taxon>Streptophyta</taxon>
        <taxon>Embryophyta</taxon>
        <taxon>Tracheophyta</taxon>
        <taxon>Spermatophyta</taxon>
        <taxon>Magnoliopsida</taxon>
        <taxon>eudicotyledons</taxon>
        <taxon>Gunneridae</taxon>
        <taxon>Pentapetalae</taxon>
        <taxon>asterids</taxon>
        <taxon>lamiids</taxon>
        <taxon>Solanales</taxon>
        <taxon>Solanaceae</taxon>
        <taxon>Nicotianoideae</taxon>
        <taxon>Nicotianeae</taxon>
        <taxon>Nicotiana</taxon>
    </lineage>
</organism>
<feature type="compositionally biased region" description="Acidic residues" evidence="1">
    <location>
        <begin position="13"/>
        <end position="24"/>
    </location>
</feature>
<keyword evidence="2" id="KW-1185">Reference proteome</keyword>
<gene>
    <name evidence="3" type="primary">LOC104219823</name>
</gene>
<evidence type="ECO:0000313" key="2">
    <source>
        <dbReference type="Proteomes" id="UP000189701"/>
    </source>
</evidence>
<protein>
    <submittedName>
        <fullName evidence="3">Uncharacterized protein LOC104219823 isoform X1</fullName>
    </submittedName>
</protein>